<proteinExistence type="predicted"/>
<evidence type="ECO:0000256" key="3">
    <source>
        <dbReference type="ARBA" id="ARBA00004906"/>
    </source>
</evidence>
<name>A0A1J3HA41_NOCCA</name>
<keyword evidence="6" id="KW-0833">Ubl conjugation pathway</keyword>
<evidence type="ECO:0000256" key="7">
    <source>
        <dbReference type="SAM" id="Coils"/>
    </source>
</evidence>
<keyword evidence="7" id="KW-0175">Coiled coil</keyword>
<reference evidence="10" key="1">
    <citation type="submission" date="2016-07" db="EMBL/GenBank/DDBJ databases">
        <title>De novo transcriptome assembly of four accessions of the metal hyperaccumulator plant Noccaea caerulescens.</title>
        <authorList>
            <person name="Blande D."/>
            <person name="Halimaa P."/>
            <person name="Tervahauta A.I."/>
            <person name="Aarts M.G."/>
            <person name="Karenlampi S.O."/>
        </authorList>
    </citation>
    <scope>NUCLEOTIDE SEQUENCE</scope>
</reference>
<dbReference type="SMART" id="SM00504">
    <property type="entry name" value="Ubox"/>
    <property type="match status" value="1"/>
</dbReference>
<evidence type="ECO:0000313" key="10">
    <source>
        <dbReference type="EMBL" id="JAU65185.1"/>
    </source>
</evidence>
<feature type="compositionally biased region" description="Polar residues" evidence="8">
    <location>
        <begin position="208"/>
        <end position="218"/>
    </location>
</feature>
<dbReference type="Gene3D" id="3.40.50.620">
    <property type="entry name" value="HUPs"/>
    <property type="match status" value="1"/>
</dbReference>
<feature type="region of interest" description="Disordered" evidence="8">
    <location>
        <begin position="199"/>
        <end position="219"/>
    </location>
</feature>
<evidence type="ECO:0000259" key="9">
    <source>
        <dbReference type="PROSITE" id="PS51698"/>
    </source>
</evidence>
<comment type="function">
    <text evidence="2">Functions as an E3 ubiquitin ligase.</text>
</comment>
<organism evidence="10">
    <name type="scientific">Noccaea caerulescens</name>
    <name type="common">Alpine penny-cress</name>
    <name type="synonym">Thlaspi caerulescens</name>
    <dbReference type="NCBI Taxonomy" id="107243"/>
    <lineage>
        <taxon>Eukaryota</taxon>
        <taxon>Viridiplantae</taxon>
        <taxon>Streptophyta</taxon>
        <taxon>Embryophyta</taxon>
        <taxon>Tracheophyta</taxon>
        <taxon>Spermatophyta</taxon>
        <taxon>Magnoliopsida</taxon>
        <taxon>eudicotyledons</taxon>
        <taxon>Gunneridae</taxon>
        <taxon>Pentapetalae</taxon>
        <taxon>rosids</taxon>
        <taxon>malvids</taxon>
        <taxon>Brassicales</taxon>
        <taxon>Brassicaceae</taxon>
        <taxon>Coluteocarpeae</taxon>
        <taxon>Noccaea</taxon>
    </lineage>
</organism>
<dbReference type="UniPathway" id="UPA00143"/>
<dbReference type="CDD" id="cd01989">
    <property type="entry name" value="USP_STK_Ubox_N"/>
    <property type="match status" value="1"/>
</dbReference>
<evidence type="ECO:0000256" key="8">
    <source>
        <dbReference type="SAM" id="MobiDB-lite"/>
    </source>
</evidence>
<dbReference type="SUPFAM" id="SSF57850">
    <property type="entry name" value="RING/U-box"/>
    <property type="match status" value="1"/>
</dbReference>
<accession>A0A1J3HA41</accession>
<dbReference type="PROSITE" id="PS51698">
    <property type="entry name" value="U_BOX"/>
    <property type="match status" value="1"/>
</dbReference>
<dbReference type="AlphaFoldDB" id="A0A1J3HA41"/>
<dbReference type="EMBL" id="GEVL01012156">
    <property type="protein sequence ID" value="JAU65185.1"/>
    <property type="molecule type" value="Transcribed_RNA"/>
</dbReference>
<evidence type="ECO:0000256" key="2">
    <source>
        <dbReference type="ARBA" id="ARBA00003861"/>
    </source>
</evidence>
<dbReference type="Gene3D" id="3.30.40.10">
    <property type="entry name" value="Zinc/RING finger domain, C3HC4 (zinc finger)"/>
    <property type="match status" value="1"/>
</dbReference>
<dbReference type="GO" id="GO:0016567">
    <property type="term" value="P:protein ubiquitination"/>
    <property type="evidence" value="ECO:0007669"/>
    <property type="project" value="UniProtKB-UniPathway"/>
</dbReference>
<evidence type="ECO:0000256" key="6">
    <source>
        <dbReference type="ARBA" id="ARBA00022786"/>
    </source>
</evidence>
<feature type="coiled-coil region" evidence="7">
    <location>
        <begin position="228"/>
        <end position="325"/>
    </location>
</feature>
<dbReference type="CDD" id="cd16655">
    <property type="entry name" value="RING-Ubox_WDSUB1-like"/>
    <property type="match status" value="1"/>
</dbReference>
<evidence type="ECO:0000256" key="1">
    <source>
        <dbReference type="ARBA" id="ARBA00000900"/>
    </source>
</evidence>
<sequence length="427" mass="48899">MAEALNDDPVYVAVSKDVGESRLTLTWALRNLRLKKLYLLHVHQQISMNPTSSGLEQSEIDAIQESELTSAYESLLKYRDICEDEGVEKQDVDIFCNLASNVGEGIVELIYENNIKKLIMGAAADSQYSEGMVNIKSRKAKYVSRHAPHCCKIWLVCNGNLIQSREGRFDSAGSSHASSESLSSLQGLDSALIPYEEAGRAEHDTESHSLSSPDSQSARGFETMYYEEQRRRLEIEELKREKERYDKMKHEREESLSTSFGVTQTLYNEEVSRRREAEEQLNRARAEIQNMKRIQEELQEQLRLLETFQEERDEAIKTTEELLKLLNLDKGESSSHSPLSPLQWSLSNEPPAYFICPISKEIMQNPHVAADGYTYEAAEFRSWLSHGGEKSPMTNLRLENHNLTPNLVLRSAINDWLQQHPYFYDLP</sequence>
<comment type="pathway">
    <text evidence="3">Protein modification; protein ubiquitination.</text>
</comment>
<dbReference type="PANTHER" id="PTHR45647:SF62">
    <property type="entry name" value="U-BOX DOMAIN-CONTAINING PROTEIN 56"/>
    <property type="match status" value="1"/>
</dbReference>
<keyword evidence="5" id="KW-0808">Transferase</keyword>
<dbReference type="GO" id="GO:0061630">
    <property type="term" value="F:ubiquitin protein ligase activity"/>
    <property type="evidence" value="ECO:0007669"/>
    <property type="project" value="UniProtKB-EC"/>
</dbReference>
<comment type="catalytic activity">
    <reaction evidence="1">
        <text>S-ubiquitinyl-[E2 ubiquitin-conjugating enzyme]-L-cysteine + [acceptor protein]-L-lysine = [E2 ubiquitin-conjugating enzyme]-L-cysteine + N(6)-ubiquitinyl-[acceptor protein]-L-lysine.</text>
        <dbReference type="EC" id="2.3.2.27"/>
    </reaction>
</comment>
<dbReference type="InterPro" id="IPR014729">
    <property type="entry name" value="Rossmann-like_a/b/a_fold"/>
</dbReference>
<gene>
    <name evidence="10" type="ORF">LE_TR13667_c1_g1_i1_g.44034</name>
</gene>
<dbReference type="InterPro" id="IPR051348">
    <property type="entry name" value="U-box_ubiquitin_ligases"/>
</dbReference>
<dbReference type="Pfam" id="PF04564">
    <property type="entry name" value="U-box"/>
    <property type="match status" value="1"/>
</dbReference>
<dbReference type="EC" id="2.3.2.27" evidence="4"/>
<protein>
    <recommendedName>
        <fullName evidence="4">RING-type E3 ubiquitin transferase</fullName>
        <ecNumber evidence="4">2.3.2.27</ecNumber>
    </recommendedName>
</protein>
<feature type="domain" description="U-box" evidence="9">
    <location>
        <begin position="349"/>
        <end position="423"/>
    </location>
</feature>
<dbReference type="PANTHER" id="PTHR45647">
    <property type="entry name" value="OS02G0152300 PROTEIN"/>
    <property type="match status" value="1"/>
</dbReference>
<dbReference type="InterPro" id="IPR013083">
    <property type="entry name" value="Znf_RING/FYVE/PHD"/>
</dbReference>
<dbReference type="InterPro" id="IPR003613">
    <property type="entry name" value="Ubox_domain"/>
</dbReference>
<evidence type="ECO:0000256" key="5">
    <source>
        <dbReference type="ARBA" id="ARBA00022679"/>
    </source>
</evidence>
<evidence type="ECO:0000256" key="4">
    <source>
        <dbReference type="ARBA" id="ARBA00012483"/>
    </source>
</evidence>